<dbReference type="RefSeq" id="WP_133688047.1">
    <property type="nucleotide sequence ID" value="NZ_SOAY01000012.1"/>
</dbReference>
<evidence type="ECO:0000256" key="1">
    <source>
        <dbReference type="SAM" id="MobiDB-lite"/>
    </source>
</evidence>
<protein>
    <submittedName>
        <fullName evidence="3">Recombinase</fullName>
    </submittedName>
</protein>
<sequence>MDEEAFKFSGKSTRKWVAQPKGKPKEKVSPKESGETPVRDMFLEHLEERSKSLSDYEQNIDTLTDVIGSKDFLDTMLSSKLTFRQAIEQNKYAAAFLSNDNSKFEKLIDTLGESFEYVHSEAIRNSRNTALGKESKSNADIFAQTMGEHLNKVRDEGHTTMRSIAERFNKLGVKSARGYDWSHTTVNQLIKRRKALGLETDTKDAGLDMD</sequence>
<reference evidence="3 4" key="1">
    <citation type="submission" date="2019-03" db="EMBL/GenBank/DDBJ databases">
        <title>Genomic Encyclopedia of Archaeal and Bacterial Type Strains, Phase II (KMG-II): from individual species to whole genera.</title>
        <authorList>
            <person name="Goeker M."/>
        </authorList>
    </citation>
    <scope>NUCLEOTIDE SEQUENCE [LARGE SCALE GENOMIC DNA]</scope>
    <source>
        <strain evidence="3 4">DSM 25233</strain>
    </source>
</reference>
<accession>A0A4R7JYQ1</accession>
<dbReference type="EMBL" id="SOAY01000012">
    <property type="protein sequence ID" value="TDT43652.1"/>
    <property type="molecule type" value="Genomic_DNA"/>
</dbReference>
<evidence type="ECO:0000313" key="3">
    <source>
        <dbReference type="EMBL" id="TDT43652.1"/>
    </source>
</evidence>
<evidence type="ECO:0000259" key="2">
    <source>
        <dbReference type="Pfam" id="PF07508"/>
    </source>
</evidence>
<feature type="domain" description="Recombinase" evidence="2">
    <location>
        <begin position="160"/>
        <end position="197"/>
    </location>
</feature>
<feature type="region of interest" description="Disordered" evidence="1">
    <location>
        <begin position="1"/>
        <end position="38"/>
    </location>
</feature>
<dbReference type="Pfam" id="PF07508">
    <property type="entry name" value="Recombinase"/>
    <property type="match status" value="1"/>
</dbReference>
<keyword evidence="4" id="KW-1185">Reference proteome</keyword>
<evidence type="ECO:0000313" key="4">
    <source>
        <dbReference type="Proteomes" id="UP000294749"/>
    </source>
</evidence>
<organism evidence="3 4">
    <name type="scientific">Maribacter spongiicola</name>
    <dbReference type="NCBI Taxonomy" id="1206753"/>
    <lineage>
        <taxon>Bacteria</taxon>
        <taxon>Pseudomonadati</taxon>
        <taxon>Bacteroidota</taxon>
        <taxon>Flavobacteriia</taxon>
        <taxon>Flavobacteriales</taxon>
        <taxon>Flavobacteriaceae</taxon>
        <taxon>Maribacter</taxon>
    </lineage>
</organism>
<name>A0A4R7JYQ1_9FLAO</name>
<comment type="caution">
    <text evidence="3">The sequence shown here is derived from an EMBL/GenBank/DDBJ whole genome shotgun (WGS) entry which is preliminary data.</text>
</comment>
<dbReference type="GO" id="GO:0000150">
    <property type="term" value="F:DNA strand exchange activity"/>
    <property type="evidence" value="ECO:0007669"/>
    <property type="project" value="InterPro"/>
</dbReference>
<dbReference type="InterPro" id="IPR011109">
    <property type="entry name" value="DNA_bind_recombinase_dom"/>
</dbReference>
<proteinExistence type="predicted"/>
<dbReference type="Proteomes" id="UP000294749">
    <property type="component" value="Unassembled WGS sequence"/>
</dbReference>
<dbReference type="AlphaFoldDB" id="A0A4R7JYQ1"/>
<gene>
    <name evidence="3" type="ORF">CLV90_2774</name>
</gene>
<dbReference type="GO" id="GO:0003677">
    <property type="term" value="F:DNA binding"/>
    <property type="evidence" value="ECO:0007669"/>
    <property type="project" value="InterPro"/>
</dbReference>
<dbReference type="OrthoDB" id="2290206at2"/>
<feature type="compositionally biased region" description="Basic and acidic residues" evidence="1">
    <location>
        <begin position="23"/>
        <end position="38"/>
    </location>
</feature>